<evidence type="ECO:0000313" key="2">
    <source>
        <dbReference type="EMBL" id="KGR89804.1"/>
    </source>
</evidence>
<feature type="domain" description="Ribosomal RNA large subunit methyltransferase K/L-like methyltransferase" evidence="1">
    <location>
        <begin position="156"/>
        <end position="257"/>
    </location>
</feature>
<dbReference type="Gene3D" id="3.40.50.150">
    <property type="entry name" value="Vaccinia Virus protein VP39"/>
    <property type="match status" value="1"/>
</dbReference>
<accession>A0A0A3IYI3</accession>
<dbReference type="InterPro" id="IPR000241">
    <property type="entry name" value="RlmKL-like_Mtase"/>
</dbReference>
<dbReference type="AlphaFoldDB" id="A0A0A3IYI3"/>
<dbReference type="PANTHER" id="PTHR14911:SF13">
    <property type="entry name" value="TRNA (GUANINE(6)-N2)-METHYLTRANSFERASE THUMP3"/>
    <property type="match status" value="1"/>
</dbReference>
<evidence type="ECO:0000313" key="3">
    <source>
        <dbReference type="Proteomes" id="UP000030595"/>
    </source>
</evidence>
<evidence type="ECO:0000259" key="1">
    <source>
        <dbReference type="Pfam" id="PF01170"/>
    </source>
</evidence>
<organism evidence="2 3">
    <name type="scientific">Ureibacillus massiliensis 4400831 = CIP 108448 = CCUG 49529</name>
    <dbReference type="NCBI Taxonomy" id="1211035"/>
    <lineage>
        <taxon>Bacteria</taxon>
        <taxon>Bacillati</taxon>
        <taxon>Bacillota</taxon>
        <taxon>Bacilli</taxon>
        <taxon>Bacillales</taxon>
        <taxon>Caryophanaceae</taxon>
        <taxon>Ureibacillus</taxon>
    </lineage>
</organism>
<gene>
    <name evidence="2" type="ORF">CD30_14970</name>
</gene>
<dbReference type="RefSeq" id="WP_036178260.1">
    <property type="nucleotide sequence ID" value="NZ_AVCZ01000033.1"/>
</dbReference>
<proteinExistence type="predicted"/>
<keyword evidence="3" id="KW-1185">Reference proteome</keyword>
<dbReference type="GO" id="GO:0016423">
    <property type="term" value="F:tRNA (guanine) methyltransferase activity"/>
    <property type="evidence" value="ECO:0007669"/>
    <property type="project" value="TreeGrafter"/>
</dbReference>
<dbReference type="CDD" id="cd02440">
    <property type="entry name" value="AdoMet_MTases"/>
    <property type="match status" value="1"/>
</dbReference>
<dbReference type="OrthoDB" id="9791556at2"/>
<sequence length="315" mass="36442">MNNTKQKFIYTYVHHINEFDLCRMEMRAFFEKDTLLNHIISEIEIDPSRSPFIQDRLEVYYEGNDLAEIKKQVQAFKPSAKTYKVFCLNKMDLGETKKIPHQERQVIERELGLLIEGEPDLENPEIVLGILQLNDRWYFGKHEKSESIWRHHMHKPRSYSTALNTRMARAIANIAVPHPKGIRVIDPLCGIGTVLVEALSMGINIVGRDINPIVCDGSRENIAYFGLEGNVSKGPISEITEYYDVAIIDLPYNLATHISQEDQFDIIKHARRIADRVVIVTIENIDDKIQEEGFKIIDRCIARKHLFERQILLCV</sequence>
<keyword evidence="2" id="KW-0808">Transferase</keyword>
<dbReference type="SUPFAM" id="SSF53335">
    <property type="entry name" value="S-adenosyl-L-methionine-dependent methyltransferases"/>
    <property type="match status" value="1"/>
</dbReference>
<dbReference type="Pfam" id="PF01170">
    <property type="entry name" value="UPF0020"/>
    <property type="match status" value="1"/>
</dbReference>
<dbReference type="eggNOG" id="COG1041">
    <property type="taxonomic scope" value="Bacteria"/>
</dbReference>
<reference evidence="2 3" key="1">
    <citation type="submission" date="2014-02" db="EMBL/GenBank/DDBJ databases">
        <title>Draft genome sequence of Lysinibacillus massiliensis CCUG 49529.</title>
        <authorList>
            <person name="Zhang F."/>
            <person name="Wang G."/>
            <person name="Zhang L."/>
        </authorList>
    </citation>
    <scope>NUCLEOTIDE SEQUENCE [LARGE SCALE GENOMIC DNA]</scope>
    <source>
        <strain evidence="2 3">CCUG 49529</strain>
    </source>
</reference>
<keyword evidence="2" id="KW-0489">Methyltransferase</keyword>
<dbReference type="PANTHER" id="PTHR14911">
    <property type="entry name" value="THUMP DOMAIN-CONTAINING"/>
    <property type="match status" value="1"/>
</dbReference>
<dbReference type="InterPro" id="IPR029063">
    <property type="entry name" value="SAM-dependent_MTases_sf"/>
</dbReference>
<comment type="caution">
    <text evidence="2">The sequence shown here is derived from an EMBL/GenBank/DDBJ whole genome shotgun (WGS) entry which is preliminary data.</text>
</comment>
<dbReference type="GO" id="GO:0030488">
    <property type="term" value="P:tRNA methylation"/>
    <property type="evidence" value="ECO:0007669"/>
    <property type="project" value="TreeGrafter"/>
</dbReference>
<protein>
    <submittedName>
        <fullName evidence="2">RNA methyltransferase</fullName>
    </submittedName>
</protein>
<dbReference type="Proteomes" id="UP000030595">
    <property type="component" value="Unassembled WGS sequence"/>
</dbReference>
<dbReference type="EMBL" id="JPVQ01000033">
    <property type="protein sequence ID" value="KGR89804.1"/>
    <property type="molecule type" value="Genomic_DNA"/>
</dbReference>
<name>A0A0A3IYI3_9BACL</name>